<feature type="domain" description="Prepilin type IV endopeptidase peptidase" evidence="2">
    <location>
        <begin position="4"/>
        <end position="106"/>
    </location>
</feature>
<feature type="transmembrane region" description="Helical" evidence="1">
    <location>
        <begin position="47"/>
        <end position="66"/>
    </location>
</feature>
<gene>
    <name evidence="3" type="ORF">APZ18_12080</name>
</gene>
<feature type="transmembrane region" description="Helical" evidence="1">
    <location>
        <begin position="21"/>
        <end position="41"/>
    </location>
</feature>
<protein>
    <recommendedName>
        <fullName evidence="2">Prepilin type IV endopeptidase peptidase domain-containing protein</fullName>
    </recommendedName>
</protein>
<reference evidence="3 4" key="1">
    <citation type="submission" date="2015-10" db="EMBL/GenBank/DDBJ databases">
        <title>Butyribacter intestini gen. nov., sp. nov., a butyric acid-producing bacterium of the family Lachnospiraceae isolated from the human faeces.</title>
        <authorList>
            <person name="Zou Y."/>
            <person name="Xue W."/>
            <person name="Luo G."/>
            <person name="Lv M."/>
        </authorList>
    </citation>
    <scope>NUCLEOTIDE SEQUENCE [LARGE SCALE GENOMIC DNA]</scope>
    <source>
        <strain evidence="3 4">TF01-11</strain>
    </source>
</reference>
<keyword evidence="1" id="KW-1133">Transmembrane helix</keyword>
<dbReference type="AlphaFoldDB" id="A0AAW3JSR6"/>
<dbReference type="GO" id="GO:0016020">
    <property type="term" value="C:membrane"/>
    <property type="evidence" value="ECO:0007669"/>
    <property type="project" value="InterPro"/>
</dbReference>
<feature type="transmembrane region" description="Helical" evidence="1">
    <location>
        <begin position="78"/>
        <end position="111"/>
    </location>
</feature>
<dbReference type="GO" id="GO:0004190">
    <property type="term" value="F:aspartic-type endopeptidase activity"/>
    <property type="evidence" value="ECO:0007669"/>
    <property type="project" value="InterPro"/>
</dbReference>
<accession>A0AAW3JSR6</accession>
<evidence type="ECO:0000313" key="3">
    <source>
        <dbReference type="EMBL" id="KQC85415.1"/>
    </source>
</evidence>
<keyword evidence="1" id="KW-0812">Transmembrane</keyword>
<feature type="transmembrane region" description="Helical" evidence="1">
    <location>
        <begin position="147"/>
        <end position="163"/>
    </location>
</feature>
<evidence type="ECO:0000259" key="2">
    <source>
        <dbReference type="Pfam" id="PF01478"/>
    </source>
</evidence>
<proteinExistence type="predicted"/>
<comment type="caution">
    <text evidence="3">The sequence shown here is derived from an EMBL/GenBank/DDBJ whole genome shotgun (WGS) entry which is preliminary data.</text>
</comment>
<dbReference type="RefSeq" id="WP_055945280.1">
    <property type="nucleotide sequence ID" value="NZ_JAQDCV010000007.1"/>
</dbReference>
<name>A0AAW3JSR6_9FIRM</name>
<keyword evidence="1" id="KW-0472">Membrane</keyword>
<keyword evidence="4" id="KW-1185">Reference proteome</keyword>
<dbReference type="Gene3D" id="1.20.120.1220">
    <property type="match status" value="1"/>
</dbReference>
<sequence length="164" mass="18465">MREIFVCGMLLMAGIDDMKRNRISNCIVIPAIILSVIYKVYFDGFLYAMRGIKDMTLICLIFLPVFKLRGIGAGDIKLFCMITGFYGFIFGIKVAALTIMFAGVAAVYRVLKYPYLLNRFFELKNYLLYGVCGAGHYFAADKSERAVIIRMAPLTAAAYFLVLL</sequence>
<organism evidence="3 4">
    <name type="scientific">Butyribacter intestini</name>
    <dbReference type="NCBI Taxonomy" id="1703332"/>
    <lineage>
        <taxon>Bacteria</taxon>
        <taxon>Bacillati</taxon>
        <taxon>Bacillota</taxon>
        <taxon>Clostridia</taxon>
        <taxon>Lachnospirales</taxon>
        <taxon>Lachnospiraceae</taxon>
        <taxon>Butyribacter</taxon>
    </lineage>
</organism>
<evidence type="ECO:0000313" key="4">
    <source>
        <dbReference type="Proteomes" id="UP000050833"/>
    </source>
</evidence>
<dbReference type="EMBL" id="LLKB01000005">
    <property type="protein sequence ID" value="KQC85415.1"/>
    <property type="molecule type" value="Genomic_DNA"/>
</dbReference>
<evidence type="ECO:0000256" key="1">
    <source>
        <dbReference type="SAM" id="Phobius"/>
    </source>
</evidence>
<dbReference type="Pfam" id="PF01478">
    <property type="entry name" value="Peptidase_A24"/>
    <property type="match status" value="1"/>
</dbReference>
<dbReference type="InterPro" id="IPR000045">
    <property type="entry name" value="Prepilin_IV_endopep_pep"/>
</dbReference>
<dbReference type="Proteomes" id="UP000050833">
    <property type="component" value="Unassembled WGS sequence"/>
</dbReference>